<feature type="compositionally biased region" description="Polar residues" evidence="1">
    <location>
        <begin position="35"/>
        <end position="49"/>
    </location>
</feature>
<keyword evidence="3" id="KW-1185">Reference proteome</keyword>
<reference evidence="2 3" key="1">
    <citation type="journal article" date="2022" name="Allergy">
        <title>Genome assembly and annotation of Periplaneta americana reveal a comprehensive cockroach allergen profile.</title>
        <authorList>
            <person name="Wang L."/>
            <person name="Xiong Q."/>
            <person name="Saelim N."/>
            <person name="Wang L."/>
            <person name="Nong W."/>
            <person name="Wan A.T."/>
            <person name="Shi M."/>
            <person name="Liu X."/>
            <person name="Cao Q."/>
            <person name="Hui J.H.L."/>
            <person name="Sookrung N."/>
            <person name="Leung T.F."/>
            <person name="Tungtrongchitr A."/>
            <person name="Tsui S.K.W."/>
        </authorList>
    </citation>
    <scope>NUCLEOTIDE SEQUENCE [LARGE SCALE GENOMIC DNA]</scope>
    <source>
        <strain evidence="2">PWHHKU_190912</strain>
    </source>
</reference>
<accession>A0ABQ8SQX1</accession>
<dbReference type="EMBL" id="JAJSOF020000023">
    <property type="protein sequence ID" value="KAJ4436115.1"/>
    <property type="molecule type" value="Genomic_DNA"/>
</dbReference>
<evidence type="ECO:0000313" key="2">
    <source>
        <dbReference type="EMBL" id="KAJ4436115.1"/>
    </source>
</evidence>
<feature type="compositionally biased region" description="Basic residues" evidence="1">
    <location>
        <begin position="84"/>
        <end position="94"/>
    </location>
</feature>
<feature type="region of interest" description="Disordered" evidence="1">
    <location>
        <begin position="1"/>
        <end position="96"/>
    </location>
</feature>
<sequence>MFLPSMVTHKPPPEEQREETPEEQGCSISALRKNATGQVTLSFQQPETPESSNNSESQASVSPPVKYISPEQFRGYPKAGVRTSSRKPREKGRSRIITDTPEKLLLEEKHKRKIENRSGNTKVLIIKKRLFVKQKVVPESGSEDEICLNDGDISELDEEESSTLQEPESGHFFLVKFTSNKSVVHYVGRIVKKCDDGDFEVSFLRKSQEVENNFFYPAVEDISSVQMCDIVKVLPLPQEHGKTKRQQSLLSFPISFVQYNILMNEASDIQGYCDLNFLAFALRLRENSEKPQPGNSTRLGIKPKTNEKMGSNEVASFFHHYVTTILDPGVKHLEIFCNSGERQNKNYTLFRYIHYLVHKLNRFESVHVTFPVRRHVYLECDKDMGLIKNKLKAELP</sequence>
<dbReference type="Proteomes" id="UP001148838">
    <property type="component" value="Unassembled WGS sequence"/>
</dbReference>
<gene>
    <name evidence="2" type="ORF">ANN_18742</name>
</gene>
<evidence type="ECO:0000256" key="1">
    <source>
        <dbReference type="SAM" id="MobiDB-lite"/>
    </source>
</evidence>
<proteinExistence type="predicted"/>
<protein>
    <submittedName>
        <fullName evidence="2">Uncharacterized protein</fullName>
    </submittedName>
</protein>
<name>A0ABQ8SQX1_PERAM</name>
<comment type="caution">
    <text evidence="2">The sequence shown here is derived from an EMBL/GenBank/DDBJ whole genome shotgun (WGS) entry which is preliminary data.</text>
</comment>
<organism evidence="2 3">
    <name type="scientific">Periplaneta americana</name>
    <name type="common">American cockroach</name>
    <name type="synonym">Blatta americana</name>
    <dbReference type="NCBI Taxonomy" id="6978"/>
    <lineage>
        <taxon>Eukaryota</taxon>
        <taxon>Metazoa</taxon>
        <taxon>Ecdysozoa</taxon>
        <taxon>Arthropoda</taxon>
        <taxon>Hexapoda</taxon>
        <taxon>Insecta</taxon>
        <taxon>Pterygota</taxon>
        <taxon>Neoptera</taxon>
        <taxon>Polyneoptera</taxon>
        <taxon>Dictyoptera</taxon>
        <taxon>Blattodea</taxon>
        <taxon>Blattoidea</taxon>
        <taxon>Blattidae</taxon>
        <taxon>Blattinae</taxon>
        <taxon>Periplaneta</taxon>
    </lineage>
</organism>
<evidence type="ECO:0000313" key="3">
    <source>
        <dbReference type="Proteomes" id="UP001148838"/>
    </source>
</evidence>